<dbReference type="Gene3D" id="3.30.70.100">
    <property type="match status" value="1"/>
</dbReference>
<evidence type="ECO:0000256" key="1">
    <source>
        <dbReference type="ARBA" id="ARBA00009267"/>
    </source>
</evidence>
<evidence type="ECO:0000256" key="8">
    <source>
        <dbReference type="HAMAP-Rule" id="MF_01272"/>
    </source>
</evidence>
<dbReference type="Proteomes" id="UP000283576">
    <property type="component" value="Unassembled WGS sequence"/>
</dbReference>
<reference evidence="10 15" key="3">
    <citation type="submission" date="2019-07" db="EMBL/GenBank/DDBJ databases">
        <title>Whole genome shotgun sequence of Staphylococcus gallinarum NBRC 109767.</title>
        <authorList>
            <person name="Hosoyama A."/>
            <person name="Uohara A."/>
            <person name="Ohji S."/>
            <person name="Ichikawa N."/>
        </authorList>
    </citation>
    <scope>NUCLEOTIDE SEQUENCE [LARGE SCALE GENOMIC DNA]</scope>
    <source>
        <strain evidence="10 15">NBRC 109767</strain>
    </source>
</reference>
<organism evidence="12 13">
    <name type="scientific">Staphylococcus gallinarum</name>
    <dbReference type="NCBI Taxonomy" id="1293"/>
    <lineage>
        <taxon>Bacteria</taxon>
        <taxon>Bacillati</taxon>
        <taxon>Bacillota</taxon>
        <taxon>Bacilli</taxon>
        <taxon>Bacillales</taxon>
        <taxon>Staphylococcaceae</taxon>
        <taxon>Staphylococcus</taxon>
    </lineage>
</organism>
<comment type="caution">
    <text evidence="8">Lacks conserved residue(s) required for the propagation of feature annotation.</text>
</comment>
<comment type="similarity">
    <text evidence="8">Belongs to the antibiotic biosynthesis monooxygenase family. Heme-degrading monooxygenase IsdG subfamily.</text>
</comment>
<dbReference type="GO" id="GO:0020037">
    <property type="term" value="F:heme binding"/>
    <property type="evidence" value="ECO:0007669"/>
    <property type="project" value="UniProtKB-UniRule"/>
</dbReference>
<dbReference type="EMBL" id="BKAX01000004">
    <property type="protein sequence ID" value="GEQ05620.1"/>
    <property type="molecule type" value="Genomic_DNA"/>
</dbReference>
<dbReference type="GO" id="GO:0033212">
    <property type="term" value="P:iron import into cell"/>
    <property type="evidence" value="ECO:0007669"/>
    <property type="project" value="InterPro"/>
</dbReference>
<dbReference type="NCBIfam" id="NF009840">
    <property type="entry name" value="PRK13315.1"/>
    <property type="match status" value="1"/>
</dbReference>
<evidence type="ECO:0000313" key="13">
    <source>
        <dbReference type="Proteomes" id="UP000255277"/>
    </source>
</evidence>
<dbReference type="InterPro" id="IPR050404">
    <property type="entry name" value="Heme-degrading_MO"/>
</dbReference>
<keyword evidence="5 8" id="KW-0560">Oxidoreductase</keyword>
<accession>A0A0D0SMA5</accession>
<comment type="function">
    <text evidence="8">Allows bacterial pathogens to use the host heme as an iron source. Catalyzes the oxidative degradation of the heme macrocyclic porphyrin ring to the oxo-bilirubin chromophore staphylobilin (a mixture of the linear tetrapyrroles 5-oxo-delta-bilirubin and 15-oxo-beta-bilirubin) in the presence of a suitable electron donor such as ascorbate or NADPH--cytochrome P450 reductase, with subsequent release of free iron.</text>
</comment>
<dbReference type="PANTHER" id="PTHR34474:SF4">
    <property type="entry name" value="HEME OXYGENASE (STAPHYLOBILIN-PRODUCING) 1"/>
    <property type="match status" value="1"/>
</dbReference>
<dbReference type="GO" id="GO:0042167">
    <property type="term" value="P:heme catabolic process"/>
    <property type="evidence" value="ECO:0007669"/>
    <property type="project" value="UniProtKB-UniRule"/>
</dbReference>
<dbReference type="Proteomes" id="UP000255277">
    <property type="component" value="Unassembled WGS sequence"/>
</dbReference>
<reference evidence="11 14" key="1">
    <citation type="journal article" date="2016" name="Front. Microbiol.">
        <title>Comprehensive Phylogenetic Analysis of Bovine Non-aureus Staphylococci Species Based on Whole-Genome Sequencing.</title>
        <authorList>
            <person name="Naushad S."/>
            <person name="Barkema H.W."/>
            <person name="Luby C."/>
            <person name="Condas L.A."/>
            <person name="Nobrega D.B."/>
            <person name="Carson D.A."/>
            <person name="De Buck J."/>
        </authorList>
    </citation>
    <scope>NUCLEOTIDE SEQUENCE [LARGE SCALE GENOMIC DNA]</scope>
    <source>
        <strain evidence="11 14">SNUC 1388</strain>
    </source>
</reference>
<dbReference type="InterPro" id="IPR023953">
    <property type="entry name" value="IsdG"/>
</dbReference>
<dbReference type="Pfam" id="PF03992">
    <property type="entry name" value="ABM"/>
    <property type="match status" value="1"/>
</dbReference>
<dbReference type="GO" id="GO:0005737">
    <property type="term" value="C:cytoplasm"/>
    <property type="evidence" value="ECO:0007669"/>
    <property type="project" value="UniProtKB-SubCell"/>
</dbReference>
<evidence type="ECO:0000313" key="11">
    <source>
        <dbReference type="EMBL" id="RIL41229.1"/>
    </source>
</evidence>
<evidence type="ECO:0000256" key="5">
    <source>
        <dbReference type="ARBA" id="ARBA00023002"/>
    </source>
</evidence>
<name>A0A0D0SMA5_STAGA</name>
<keyword evidence="6 8" id="KW-0408">Iron</keyword>
<dbReference type="OrthoDB" id="384737at2"/>
<dbReference type="STRING" id="1293.SH09_07540"/>
<comment type="subunit">
    <text evidence="8">Homodimer.</text>
</comment>
<dbReference type="Proteomes" id="UP000321057">
    <property type="component" value="Unassembled WGS sequence"/>
</dbReference>
<dbReference type="PROSITE" id="PS51725">
    <property type="entry name" value="ABM"/>
    <property type="match status" value="1"/>
</dbReference>
<comment type="catalytic activity">
    <reaction evidence="8">
        <text>heme b + 5 AH2 + 4 O2 + 2 H(+) = delta-staphylobilin + Fe(2+) + formaldehyde + 5 A + 4 H2O</text>
        <dbReference type="Rhea" id="RHEA:37039"/>
        <dbReference type="ChEBI" id="CHEBI:13193"/>
        <dbReference type="ChEBI" id="CHEBI:15377"/>
        <dbReference type="ChEBI" id="CHEBI:15378"/>
        <dbReference type="ChEBI" id="CHEBI:15379"/>
        <dbReference type="ChEBI" id="CHEBI:16842"/>
        <dbReference type="ChEBI" id="CHEBI:17499"/>
        <dbReference type="ChEBI" id="CHEBI:29033"/>
        <dbReference type="ChEBI" id="CHEBI:60344"/>
        <dbReference type="ChEBI" id="CHEBI:74361"/>
        <dbReference type="EC" id="1.14.99.48"/>
    </reaction>
</comment>
<dbReference type="InterPro" id="IPR011008">
    <property type="entry name" value="Dimeric_a/b-barrel"/>
</dbReference>
<keyword evidence="2 8" id="KW-0963">Cytoplasm</keyword>
<evidence type="ECO:0000256" key="7">
    <source>
        <dbReference type="ARBA" id="ARBA00023033"/>
    </source>
</evidence>
<dbReference type="RefSeq" id="WP_042739047.1">
    <property type="nucleotide sequence ID" value="NZ_BKAX01000004.1"/>
</dbReference>
<evidence type="ECO:0000259" key="9">
    <source>
        <dbReference type="PROSITE" id="PS51725"/>
    </source>
</evidence>
<keyword evidence="3 8" id="KW-0349">Heme</keyword>
<dbReference type="EMBL" id="UHDK01000001">
    <property type="protein sequence ID" value="SUM34365.1"/>
    <property type="molecule type" value="Genomic_DNA"/>
</dbReference>
<dbReference type="InterPro" id="IPR007138">
    <property type="entry name" value="ABM_dom"/>
</dbReference>
<reference evidence="12 13" key="2">
    <citation type="submission" date="2018-06" db="EMBL/GenBank/DDBJ databases">
        <authorList>
            <consortium name="Pathogen Informatics"/>
            <person name="Doyle S."/>
        </authorList>
    </citation>
    <scope>NUCLEOTIDE SEQUENCE [LARGE SCALE GENOMIC DNA]</scope>
    <source>
        <strain evidence="12 13">NCTC12195</strain>
    </source>
</reference>
<evidence type="ECO:0000256" key="4">
    <source>
        <dbReference type="ARBA" id="ARBA00022723"/>
    </source>
</evidence>
<comment type="similarity">
    <text evidence="1">Belongs to the TRAP family.</text>
</comment>
<gene>
    <name evidence="12" type="primary">isdI</name>
    <name evidence="10" type="synonym">isdG</name>
    <name evidence="11" type="ORF">BUZ01_13035</name>
    <name evidence="12" type="ORF">NCTC12195_03890</name>
    <name evidence="10" type="ORF">SGA02_14480</name>
</gene>
<keyword evidence="7 8" id="KW-0503">Monooxygenase</keyword>
<keyword evidence="15" id="KW-1185">Reference proteome</keyword>
<dbReference type="EMBL" id="QXRZ01000013">
    <property type="protein sequence ID" value="RIL41229.1"/>
    <property type="molecule type" value="Genomic_DNA"/>
</dbReference>
<feature type="site" description="Transition state stabilizer" evidence="8">
    <location>
        <position position="66"/>
    </location>
</feature>
<evidence type="ECO:0000313" key="15">
    <source>
        <dbReference type="Proteomes" id="UP000321057"/>
    </source>
</evidence>
<dbReference type="SUPFAM" id="SSF54909">
    <property type="entry name" value="Dimeric alpha+beta barrel"/>
    <property type="match status" value="1"/>
</dbReference>
<evidence type="ECO:0000313" key="10">
    <source>
        <dbReference type="EMBL" id="GEQ05620.1"/>
    </source>
</evidence>
<dbReference type="AlphaFoldDB" id="A0A0D0SMA5"/>
<protein>
    <recommendedName>
        <fullName evidence="8">Heme oxygenase (staphylobilin-producing)</fullName>
        <ecNumber evidence="8">1.14.99.48</ecNumber>
    </recommendedName>
    <alternativeName>
        <fullName evidence="8">Heme-degrading monooxygenase</fullName>
    </alternativeName>
    <alternativeName>
        <fullName evidence="8">Iron-regulated surface determinant</fullName>
    </alternativeName>
    <alternativeName>
        <fullName evidence="8">Iron-responsive surface determinant</fullName>
    </alternativeName>
</protein>
<evidence type="ECO:0000313" key="12">
    <source>
        <dbReference type="EMBL" id="SUM34365.1"/>
    </source>
</evidence>
<evidence type="ECO:0000256" key="6">
    <source>
        <dbReference type="ARBA" id="ARBA00023004"/>
    </source>
</evidence>
<sequence>MYVVTNRIDLKKGYAEKMAPHFTKGGKIEDLQGFIKIEVWQIENEADYDQMYVNTWWESEDDFKGWLSSDAFKEAHSGKSKNSEESPVLGNEVVKATVLSKLN</sequence>
<feature type="domain" description="ABM" evidence="9">
    <location>
        <begin position="2"/>
        <end position="94"/>
    </location>
</feature>
<proteinExistence type="inferred from homology"/>
<keyword evidence="4 8" id="KW-0479">Metal-binding</keyword>
<feature type="binding site" description="axial binding residue" evidence="8">
    <location>
        <position position="76"/>
    </location>
    <ligand>
        <name>heme</name>
        <dbReference type="ChEBI" id="CHEBI:30413"/>
    </ligand>
    <ligandPart>
        <name>Fe</name>
        <dbReference type="ChEBI" id="CHEBI:18248"/>
    </ligandPart>
</feature>
<dbReference type="GO" id="GO:0005506">
    <property type="term" value="F:iron ion binding"/>
    <property type="evidence" value="ECO:0007669"/>
    <property type="project" value="UniProtKB-UniRule"/>
</dbReference>
<feature type="binding site" evidence="8">
    <location>
        <position position="6"/>
    </location>
    <ligand>
        <name>Fe cation</name>
        <dbReference type="ChEBI" id="CHEBI:24875"/>
    </ligand>
</feature>
<evidence type="ECO:0000313" key="14">
    <source>
        <dbReference type="Proteomes" id="UP000283576"/>
    </source>
</evidence>
<evidence type="ECO:0000256" key="3">
    <source>
        <dbReference type="ARBA" id="ARBA00022617"/>
    </source>
</evidence>
<dbReference type="HAMAP" id="MF_01272">
    <property type="entry name" value="Heme_degrading_monooxygenase"/>
    <property type="match status" value="1"/>
</dbReference>
<comment type="subcellular location">
    <subcellularLocation>
        <location evidence="8">Cytoplasm</location>
    </subcellularLocation>
</comment>
<evidence type="ECO:0000256" key="2">
    <source>
        <dbReference type="ARBA" id="ARBA00022490"/>
    </source>
</evidence>
<dbReference type="GO" id="GO:0004392">
    <property type="term" value="F:heme oxygenase (decyclizing) activity"/>
    <property type="evidence" value="ECO:0007669"/>
    <property type="project" value="UniProtKB-UniRule"/>
</dbReference>
<comment type="catalytic activity">
    <reaction evidence="8">
        <text>heme b + 5 AH2 + 4 O2 + 2 H(+) = beta-staphylobilin + Fe(2+) + formaldehyde + 5 A + 4 H2O</text>
        <dbReference type="Rhea" id="RHEA:37363"/>
        <dbReference type="ChEBI" id="CHEBI:13193"/>
        <dbReference type="ChEBI" id="CHEBI:15377"/>
        <dbReference type="ChEBI" id="CHEBI:15378"/>
        <dbReference type="ChEBI" id="CHEBI:15379"/>
        <dbReference type="ChEBI" id="CHEBI:16842"/>
        <dbReference type="ChEBI" id="CHEBI:17499"/>
        <dbReference type="ChEBI" id="CHEBI:29033"/>
        <dbReference type="ChEBI" id="CHEBI:60344"/>
        <dbReference type="ChEBI" id="CHEBI:74362"/>
        <dbReference type="EC" id="1.14.99.48"/>
    </reaction>
</comment>
<dbReference type="GeneID" id="93844533"/>
<dbReference type="PANTHER" id="PTHR34474">
    <property type="entry name" value="SIGNAL TRANSDUCTION PROTEIN TRAP"/>
    <property type="match status" value="1"/>
</dbReference>
<dbReference type="EC" id="1.14.99.48" evidence="8"/>